<dbReference type="GO" id="GO:0016829">
    <property type="term" value="F:lyase activity"/>
    <property type="evidence" value="ECO:0007669"/>
    <property type="project" value="UniProtKB-KW"/>
</dbReference>
<dbReference type="SUPFAM" id="SSF54106">
    <property type="entry name" value="LysM domain"/>
    <property type="match status" value="2"/>
</dbReference>
<keyword evidence="4" id="KW-1185">Reference proteome</keyword>
<evidence type="ECO:0000313" key="3">
    <source>
        <dbReference type="EMBL" id="CZE49253.1"/>
    </source>
</evidence>
<gene>
    <name evidence="3" type="primary">mltD</name>
    <name evidence="3" type="ORF">ERS672216_01829</name>
</gene>
<feature type="signal peptide" evidence="1">
    <location>
        <begin position="1"/>
        <end position="21"/>
    </location>
</feature>
<dbReference type="OrthoDB" id="9815002at2"/>
<protein>
    <submittedName>
        <fullName evidence="3">Putative signal recognition particle protein</fullName>
        <ecNumber evidence="3">4.2.2.-</ecNumber>
    </submittedName>
</protein>
<dbReference type="PANTHER" id="PTHR33734:SF22">
    <property type="entry name" value="MEMBRANE-BOUND LYTIC MUREIN TRANSGLYCOSYLASE D"/>
    <property type="match status" value="1"/>
</dbReference>
<dbReference type="SUPFAM" id="SSF53955">
    <property type="entry name" value="Lysozyme-like"/>
    <property type="match status" value="1"/>
</dbReference>
<dbReference type="CDD" id="cd00118">
    <property type="entry name" value="LysM"/>
    <property type="match status" value="2"/>
</dbReference>
<dbReference type="CDD" id="cd16894">
    <property type="entry name" value="MltD-like"/>
    <property type="match status" value="1"/>
</dbReference>
<dbReference type="Pfam" id="PF01464">
    <property type="entry name" value="SLT"/>
    <property type="match status" value="1"/>
</dbReference>
<keyword evidence="3" id="KW-0456">Lyase</keyword>
<dbReference type="InterPro" id="IPR008258">
    <property type="entry name" value="Transglycosylase_SLT_dom_1"/>
</dbReference>
<sequence length="407" mass="46227">MKLFINFILTAVFAISSFASGSDSATNLVVEEILREFKIQDTQKNRDVINSINDNIKSNDIFDFKTIIESRPENVYIIKEELDKIDAPEFLLYLAMVESEFLNRATSHRKAGGMWQFMTGTAKTFGLKVDKHVDERRDPFASTDTAFKYIDFLNNKFDDKWYVSLMAYNCGDGCMRKVIRSAKTDDFSSILANKHTPRETRNFIKKIIKYTIISKRSDSRRVLANLKTDYKLQKIRVKGGTELASIATSIGLSADTMKKYNLHIKNSKVPNYKGGYHIYIPEDKLQLYALNYIGKEIRGARFINKDYRTHTVAKNDTLKSIADKWGVSVAGIKSENKLKGDKIAQNQKLKIPVESDVASVDMKKYIVKSGDTLTGLAKKFDVDINEIVATNDIKNRELMAGDTIVIP</sequence>
<dbReference type="InterPro" id="IPR018392">
    <property type="entry name" value="LysM"/>
</dbReference>
<evidence type="ECO:0000313" key="4">
    <source>
        <dbReference type="Proteomes" id="UP000069632"/>
    </source>
</evidence>
<feature type="chain" id="PRO_5007281563" evidence="1">
    <location>
        <begin position="22"/>
        <end position="407"/>
    </location>
</feature>
<dbReference type="AlphaFoldDB" id="A0A128ELW7"/>
<dbReference type="EMBL" id="FIZP01000016">
    <property type="protein sequence ID" value="CZE49253.1"/>
    <property type="molecule type" value="Genomic_DNA"/>
</dbReference>
<dbReference type="SMART" id="SM00257">
    <property type="entry name" value="LysM"/>
    <property type="match status" value="2"/>
</dbReference>
<dbReference type="InterPro" id="IPR023346">
    <property type="entry name" value="Lysozyme-like_dom_sf"/>
</dbReference>
<dbReference type="Pfam" id="PF01476">
    <property type="entry name" value="LysM"/>
    <property type="match status" value="2"/>
</dbReference>
<dbReference type="EC" id="4.2.2.-" evidence="3"/>
<dbReference type="PROSITE" id="PS51782">
    <property type="entry name" value="LYSM"/>
    <property type="match status" value="2"/>
</dbReference>
<dbReference type="Gene3D" id="1.10.530.10">
    <property type="match status" value="1"/>
</dbReference>
<evidence type="ECO:0000256" key="1">
    <source>
        <dbReference type="SAM" id="SignalP"/>
    </source>
</evidence>
<keyword evidence="1" id="KW-0732">Signal</keyword>
<dbReference type="InterPro" id="IPR036779">
    <property type="entry name" value="LysM_dom_sf"/>
</dbReference>
<reference evidence="3 4" key="1">
    <citation type="submission" date="2016-02" db="EMBL/GenBank/DDBJ databases">
        <authorList>
            <consortium name="Pathogen Informatics"/>
        </authorList>
    </citation>
    <scope>NUCLEOTIDE SEQUENCE [LARGE SCALE GENOMIC DNA]</scope>
    <source>
        <strain evidence="3 4">RC20</strain>
    </source>
</reference>
<dbReference type="Proteomes" id="UP000069632">
    <property type="component" value="Unassembled WGS sequence"/>
</dbReference>
<dbReference type="Gene3D" id="3.10.350.10">
    <property type="entry name" value="LysM domain"/>
    <property type="match status" value="2"/>
</dbReference>
<feature type="domain" description="LysM" evidence="2">
    <location>
        <begin position="363"/>
        <end position="406"/>
    </location>
</feature>
<evidence type="ECO:0000259" key="2">
    <source>
        <dbReference type="PROSITE" id="PS51782"/>
    </source>
</evidence>
<proteinExistence type="predicted"/>
<organism evidence="3 4">
    <name type="scientific">Campylobacter geochelonis</name>
    <dbReference type="NCBI Taxonomy" id="1780362"/>
    <lineage>
        <taxon>Bacteria</taxon>
        <taxon>Pseudomonadati</taxon>
        <taxon>Campylobacterota</taxon>
        <taxon>Epsilonproteobacteria</taxon>
        <taxon>Campylobacterales</taxon>
        <taxon>Campylobacteraceae</taxon>
        <taxon>Campylobacter</taxon>
    </lineage>
</organism>
<dbReference type="RefSeq" id="WP_082259002.1">
    <property type="nucleotide sequence ID" value="NZ_CP053844.1"/>
</dbReference>
<dbReference type="PANTHER" id="PTHR33734">
    <property type="entry name" value="LYSM DOMAIN-CONTAINING GPI-ANCHORED PROTEIN 2"/>
    <property type="match status" value="1"/>
</dbReference>
<feature type="domain" description="LysM" evidence="2">
    <location>
        <begin position="308"/>
        <end position="351"/>
    </location>
</feature>
<name>A0A128ELW7_9BACT</name>
<accession>A0A128ELW7</accession>